<dbReference type="RefSeq" id="WP_184748094.1">
    <property type="nucleotide sequence ID" value="NZ_JACHGJ010000008.1"/>
</dbReference>
<keyword evidence="3" id="KW-1185">Reference proteome</keyword>
<gene>
    <name evidence="2" type="ORF">HNR50_003540</name>
</gene>
<evidence type="ECO:0000313" key="2">
    <source>
        <dbReference type="EMBL" id="MBB6481859.1"/>
    </source>
</evidence>
<protein>
    <submittedName>
        <fullName evidence="2">Putative RNase H-like HicB family nuclease</fullName>
    </submittedName>
</protein>
<reference evidence="2 3" key="1">
    <citation type="submission" date="2020-08" db="EMBL/GenBank/DDBJ databases">
        <title>Genomic Encyclopedia of Type Strains, Phase IV (KMG-IV): sequencing the most valuable type-strain genomes for metagenomic binning, comparative biology and taxonomic classification.</title>
        <authorList>
            <person name="Goeker M."/>
        </authorList>
    </citation>
    <scope>NUCLEOTIDE SEQUENCE [LARGE SCALE GENOMIC DNA]</scope>
    <source>
        <strain evidence="2 3">DSM 2461</strain>
    </source>
</reference>
<dbReference type="Pfam" id="PF01381">
    <property type="entry name" value="HTH_3"/>
    <property type="match status" value="1"/>
</dbReference>
<dbReference type="SUPFAM" id="SSF47413">
    <property type="entry name" value="lambda repressor-like DNA-binding domains"/>
    <property type="match status" value="1"/>
</dbReference>
<dbReference type="Gene3D" id="3.30.160.250">
    <property type="match status" value="1"/>
</dbReference>
<dbReference type="AlphaFoldDB" id="A0A841RGE6"/>
<dbReference type="Proteomes" id="UP000587760">
    <property type="component" value="Unassembled WGS sequence"/>
</dbReference>
<accession>A0A841RGE6</accession>
<dbReference type="InterPro" id="IPR001387">
    <property type="entry name" value="Cro/C1-type_HTH"/>
</dbReference>
<dbReference type="InterPro" id="IPR010982">
    <property type="entry name" value="Lambda_DNA-bd_dom_sf"/>
</dbReference>
<organism evidence="2 3">
    <name type="scientific">Spirochaeta isovalerica</name>
    <dbReference type="NCBI Taxonomy" id="150"/>
    <lineage>
        <taxon>Bacteria</taxon>
        <taxon>Pseudomonadati</taxon>
        <taxon>Spirochaetota</taxon>
        <taxon>Spirochaetia</taxon>
        <taxon>Spirochaetales</taxon>
        <taxon>Spirochaetaceae</taxon>
        <taxon>Spirochaeta</taxon>
    </lineage>
</organism>
<sequence length="145" mass="16861">MTYHFEIHKEEDGYWGECKELDSCVSEGENIEELEANLKEALEGVLTVDFQGEFAHSLPDPKLSENNAYMQISVSPEVAFMVYLRAYRRRKKLTQNQMKDALGMRSRNSYVKLERQGNPTFKTAGRILKAFPDFPIEECFDRVIR</sequence>
<proteinExistence type="predicted"/>
<evidence type="ECO:0000313" key="3">
    <source>
        <dbReference type="Proteomes" id="UP000587760"/>
    </source>
</evidence>
<name>A0A841RGE6_9SPIO</name>
<feature type="domain" description="HTH cro/C1-type" evidence="1">
    <location>
        <begin position="84"/>
        <end position="139"/>
    </location>
</feature>
<dbReference type="InterPro" id="IPR035069">
    <property type="entry name" value="TTHA1013/TTHA0281-like"/>
</dbReference>
<dbReference type="EMBL" id="JACHGJ010000008">
    <property type="protein sequence ID" value="MBB6481859.1"/>
    <property type="molecule type" value="Genomic_DNA"/>
</dbReference>
<dbReference type="PROSITE" id="PS50943">
    <property type="entry name" value="HTH_CROC1"/>
    <property type="match status" value="1"/>
</dbReference>
<dbReference type="GO" id="GO:0003677">
    <property type="term" value="F:DNA binding"/>
    <property type="evidence" value="ECO:0007669"/>
    <property type="project" value="InterPro"/>
</dbReference>
<dbReference type="CDD" id="cd00093">
    <property type="entry name" value="HTH_XRE"/>
    <property type="match status" value="1"/>
</dbReference>
<comment type="caution">
    <text evidence="2">The sequence shown here is derived from an EMBL/GenBank/DDBJ whole genome shotgun (WGS) entry which is preliminary data.</text>
</comment>
<dbReference type="Gene3D" id="1.10.260.40">
    <property type="entry name" value="lambda repressor-like DNA-binding domains"/>
    <property type="match status" value="1"/>
</dbReference>
<dbReference type="SUPFAM" id="SSF143100">
    <property type="entry name" value="TTHA1013/TTHA0281-like"/>
    <property type="match status" value="1"/>
</dbReference>
<evidence type="ECO:0000259" key="1">
    <source>
        <dbReference type="PROSITE" id="PS50943"/>
    </source>
</evidence>